<dbReference type="AlphaFoldDB" id="A0A0C1MS66"/>
<dbReference type="GO" id="GO:0006099">
    <property type="term" value="P:tricarboxylic acid cycle"/>
    <property type="evidence" value="ECO:0007669"/>
    <property type="project" value="TreeGrafter"/>
</dbReference>
<keyword evidence="9" id="KW-0324">Glycolysis</keyword>
<dbReference type="NCBIfam" id="NF006914">
    <property type="entry name" value="PRK09404.1"/>
    <property type="match status" value="1"/>
</dbReference>
<dbReference type="InterPro" id="IPR042179">
    <property type="entry name" value="KGD_C_sf"/>
</dbReference>
<dbReference type="NCBIfam" id="NF008907">
    <property type="entry name" value="PRK12270.1"/>
    <property type="match status" value="1"/>
</dbReference>
<comment type="similarity">
    <text evidence="3">Belongs to the alpha-ketoglutarate dehydrogenase family.</text>
</comment>
<dbReference type="CDD" id="cd02016">
    <property type="entry name" value="TPP_E1_OGDC_like"/>
    <property type="match status" value="1"/>
</dbReference>
<evidence type="ECO:0000256" key="7">
    <source>
        <dbReference type="ARBA" id="ARBA00023002"/>
    </source>
</evidence>
<dbReference type="Proteomes" id="UP000031258">
    <property type="component" value="Unassembled WGS sequence"/>
</dbReference>
<evidence type="ECO:0000256" key="3">
    <source>
        <dbReference type="ARBA" id="ARBA00006936"/>
    </source>
</evidence>
<sequence>MKYFYHMSELKLTTPLYGANAPFIEELYNQYIEDPLSVDGSWQEYFKNLSDSPELIKKAFAAAPWQPRKNTIIGYQDKKEQPAKKEAATSGIQDIQKSIAAVKLVEAYRSLGHLYVNYDPLSIKEPEYNAELDYKTYGLTEEDLDKEIYIGNILGAEKATLRDIMSFLSSKYCSRLGIEYMYIENLEEKNWIQNKIESAGNDYSLSNEEKKKALFDLTEAEVFENYLHTKFPGAKRFSIEGGEGAIASMEFAIKYSVNFGVREVIIGMAHRGRLNTLTKVMGKPYHAMLSEFKGELAFPADMDIPGDVKYHLGTSSDVEIDGQKVHLSLTPNPSHLEVVNSIVLGKVRAKQDRRNDIERKEVLGLLIHGDAAFAGQGSVPETLYLSQLKGYHTGGTIHIIINNQIGFTTNPSDARSSRYCSDVAKSIACPIFHVNGDDAEGIIFATKIAAEYRAKFKKDIVIDIVCYRKYGHNEGDEPFFTQPIMYKNIANHKTPDAIYAEKLGAQGLVSSEEYKTYKKNFKSFLDEEYEKSQSYHPTMADWLQGNWGGFKPADKNRAPEVTGVEISTLQKLGTALCSYPTNFNINPKIERQLQAKKQSIETSKGIDWATAEALAFASLINDGYNVRMTGQDVKRGTFSHRHAVLFDQENESQYTPLNNLSSDQKTSLEIHNSNLSEFAVMGFEYGYSFTEPNTLTIWEGQFGDFANGAQVIIDQYISSGEAKWLRMNGLVLLLPHGYEGQGPEHSSARIERFLQLCAKDNMQVVNCSTPASYFHVLRRQLCRNFRKPLVVMSPKSLLRHKYAVSGLIEMDKETTFKPVIDEVNQITSPSDIRKVIICSGKVYYDLTEKREELGANDIAIIRLEQYYPFPSKELAGVIKKYNNAQIFWCQEEHENMGAFYFVEPRIEQVLKDIGHSCKRARYIGRARSASPAVGYLKLHIIELKKLLEEVFG</sequence>
<dbReference type="FunFam" id="3.40.50.12470:FF:000003">
    <property type="entry name" value="2-oxoglutarate dehydrogenase E1 component"/>
    <property type="match status" value="1"/>
</dbReference>
<evidence type="ECO:0000256" key="1">
    <source>
        <dbReference type="ARBA" id="ARBA00001964"/>
    </source>
</evidence>
<comment type="subunit">
    <text evidence="4">Homodimer. Part of the 2-oxoglutarate dehydrogenase (OGDH) complex composed of E1 (2-oxoglutarate dehydrogenase), E2 (dihydrolipoamide succinyltransferase) and E3 (dihydrolipoamide dehydrogenase); the complex contains multiple copies of the three enzymatic components (E1, E2 and E3).</text>
</comment>
<name>A0A0C1MS66_9RICK</name>
<keyword evidence="8" id="KW-0786">Thiamine pyrophosphate</keyword>
<proteinExistence type="inferred from homology"/>
<dbReference type="InterPro" id="IPR001017">
    <property type="entry name" value="DH_E1"/>
</dbReference>
<dbReference type="PIRSF" id="PIRSF000157">
    <property type="entry name" value="Oxoglu_dh_E1"/>
    <property type="match status" value="1"/>
</dbReference>
<dbReference type="InterPro" id="IPR011603">
    <property type="entry name" value="2oxoglutarate_DH_E1"/>
</dbReference>
<evidence type="ECO:0000256" key="2">
    <source>
        <dbReference type="ARBA" id="ARBA00003906"/>
    </source>
</evidence>
<evidence type="ECO:0000259" key="11">
    <source>
        <dbReference type="SMART" id="SM00861"/>
    </source>
</evidence>
<dbReference type="Pfam" id="PF16870">
    <property type="entry name" value="OxoGdeHyase_C"/>
    <property type="match status" value="1"/>
</dbReference>
<protein>
    <recommendedName>
        <fullName evidence="6">2-oxoglutarate dehydrogenase E1 component</fullName>
        <ecNumber evidence="5">1.2.4.2</ecNumber>
    </recommendedName>
    <alternativeName>
        <fullName evidence="10">Alpha-ketoglutarate dehydrogenase</fullName>
    </alternativeName>
</protein>
<evidence type="ECO:0000313" key="12">
    <source>
        <dbReference type="EMBL" id="KIE04912.1"/>
    </source>
</evidence>
<dbReference type="PATRIC" id="fig|86105.3.peg.1076"/>
<dbReference type="GO" id="GO:0045252">
    <property type="term" value="C:oxoglutarate dehydrogenase complex"/>
    <property type="evidence" value="ECO:0007669"/>
    <property type="project" value="TreeGrafter"/>
</dbReference>
<dbReference type="Gene3D" id="1.10.287.1150">
    <property type="entry name" value="TPP helical domain"/>
    <property type="match status" value="1"/>
</dbReference>
<evidence type="ECO:0000256" key="10">
    <source>
        <dbReference type="ARBA" id="ARBA00030680"/>
    </source>
</evidence>
<dbReference type="EMBL" id="JSWE01000124">
    <property type="protein sequence ID" value="KIE04912.1"/>
    <property type="molecule type" value="Genomic_DNA"/>
</dbReference>
<evidence type="ECO:0000313" key="13">
    <source>
        <dbReference type="Proteomes" id="UP000031258"/>
    </source>
</evidence>
<dbReference type="Gene3D" id="3.40.50.12470">
    <property type="match status" value="1"/>
</dbReference>
<dbReference type="GO" id="GO:0004591">
    <property type="term" value="F:oxoglutarate dehydrogenase (succinyl-transferring) activity"/>
    <property type="evidence" value="ECO:0007669"/>
    <property type="project" value="UniProtKB-EC"/>
</dbReference>
<dbReference type="InterPro" id="IPR005475">
    <property type="entry name" value="Transketolase-like_Pyr-bd"/>
</dbReference>
<dbReference type="InterPro" id="IPR032106">
    <property type="entry name" value="2-oxogl_dehyd_N"/>
</dbReference>
<dbReference type="STRING" id="86105.NF27_EY00080"/>
<comment type="caution">
    <text evidence="12">The sequence shown here is derived from an EMBL/GenBank/DDBJ whole genome shotgun (WGS) entry which is preliminary data.</text>
</comment>
<reference evidence="12 13" key="1">
    <citation type="submission" date="2014-11" db="EMBL/GenBank/DDBJ databases">
        <title>A Rickettsiales Symbiont of Amoebae With Ancient Features.</title>
        <authorList>
            <person name="Schulz F."/>
            <person name="Martijn J."/>
            <person name="Wascher F."/>
            <person name="Kostanjsek R."/>
            <person name="Ettema T.J."/>
            <person name="Horn M."/>
        </authorList>
    </citation>
    <scope>NUCLEOTIDE SEQUENCE [LARGE SCALE GENOMIC DNA]</scope>
    <source>
        <strain evidence="12 13">UWC36</strain>
    </source>
</reference>
<evidence type="ECO:0000256" key="5">
    <source>
        <dbReference type="ARBA" id="ARBA00012280"/>
    </source>
</evidence>
<dbReference type="PANTHER" id="PTHR23152:SF4">
    <property type="entry name" value="2-OXOADIPATE DEHYDROGENASE COMPLEX COMPONENT E1"/>
    <property type="match status" value="1"/>
</dbReference>
<keyword evidence="7 12" id="KW-0560">Oxidoreductase</keyword>
<dbReference type="SUPFAM" id="SSF52518">
    <property type="entry name" value="Thiamin diphosphate-binding fold (THDP-binding)"/>
    <property type="match status" value="2"/>
</dbReference>
<keyword evidence="13" id="KW-1185">Reference proteome</keyword>
<comment type="function">
    <text evidence="2">E1 component of the 2-oxoglutarate dehydrogenase (OGDH) complex which catalyzes the decarboxylation of 2-oxoglutarate, the first step in the conversion of 2-oxoglutarate to succinyl-CoA and CO(2).</text>
</comment>
<dbReference type="GO" id="GO:0005829">
    <property type="term" value="C:cytosol"/>
    <property type="evidence" value="ECO:0007669"/>
    <property type="project" value="TreeGrafter"/>
</dbReference>
<dbReference type="Pfam" id="PF00676">
    <property type="entry name" value="E1_dh"/>
    <property type="match status" value="1"/>
</dbReference>
<evidence type="ECO:0000256" key="8">
    <source>
        <dbReference type="ARBA" id="ARBA00023052"/>
    </source>
</evidence>
<dbReference type="InterPro" id="IPR029061">
    <property type="entry name" value="THDP-binding"/>
</dbReference>
<accession>A0A0C1MS66</accession>
<dbReference type="Gene3D" id="3.40.50.970">
    <property type="match status" value="1"/>
</dbReference>
<comment type="cofactor">
    <cofactor evidence="1">
        <name>thiamine diphosphate</name>
        <dbReference type="ChEBI" id="CHEBI:58937"/>
    </cofactor>
</comment>
<dbReference type="Pfam" id="PF16078">
    <property type="entry name" value="2-oxogl_dehyd_N"/>
    <property type="match status" value="1"/>
</dbReference>
<organism evidence="12 13">
    <name type="scientific">Candidatus Jidaibacter acanthamoebae</name>
    <dbReference type="NCBI Taxonomy" id="86105"/>
    <lineage>
        <taxon>Bacteria</taxon>
        <taxon>Pseudomonadati</taxon>
        <taxon>Pseudomonadota</taxon>
        <taxon>Alphaproteobacteria</taxon>
        <taxon>Rickettsiales</taxon>
        <taxon>Candidatus Midichloriaceae</taxon>
        <taxon>Candidatus Jidaibacter</taxon>
    </lineage>
</organism>
<dbReference type="InterPro" id="IPR031717">
    <property type="entry name" value="ODO-1/KGD_C"/>
</dbReference>
<dbReference type="GO" id="GO:0030976">
    <property type="term" value="F:thiamine pyrophosphate binding"/>
    <property type="evidence" value="ECO:0007669"/>
    <property type="project" value="InterPro"/>
</dbReference>
<dbReference type="Pfam" id="PF02779">
    <property type="entry name" value="Transket_pyr"/>
    <property type="match status" value="1"/>
</dbReference>
<dbReference type="Gene3D" id="3.40.50.11610">
    <property type="entry name" value="Multifunctional 2-oxoglutarate metabolism enzyme, C-terminal domain"/>
    <property type="match status" value="1"/>
</dbReference>
<dbReference type="PANTHER" id="PTHR23152">
    <property type="entry name" value="2-OXOGLUTARATE DEHYDROGENASE"/>
    <property type="match status" value="1"/>
</dbReference>
<dbReference type="GO" id="GO:0006096">
    <property type="term" value="P:glycolytic process"/>
    <property type="evidence" value="ECO:0007669"/>
    <property type="project" value="UniProtKB-KW"/>
</dbReference>
<feature type="domain" description="Transketolase-like pyrimidine-binding" evidence="11">
    <location>
        <begin position="606"/>
        <end position="800"/>
    </location>
</feature>
<dbReference type="NCBIfam" id="TIGR00239">
    <property type="entry name" value="2oxo_dh_E1"/>
    <property type="match status" value="1"/>
</dbReference>
<evidence type="ECO:0000256" key="9">
    <source>
        <dbReference type="ARBA" id="ARBA00023152"/>
    </source>
</evidence>
<gene>
    <name evidence="12" type="primary">sucA_2</name>
    <name evidence="12" type="ORF">NF27_EY00080</name>
</gene>
<evidence type="ECO:0000256" key="4">
    <source>
        <dbReference type="ARBA" id="ARBA00011301"/>
    </source>
</evidence>
<dbReference type="EC" id="1.2.4.2" evidence="5"/>
<evidence type="ECO:0000256" key="6">
    <source>
        <dbReference type="ARBA" id="ARBA00013321"/>
    </source>
</evidence>
<dbReference type="SMART" id="SM00861">
    <property type="entry name" value="Transket_pyr"/>
    <property type="match status" value="1"/>
</dbReference>